<dbReference type="Pfam" id="PF00266">
    <property type="entry name" value="Aminotran_5"/>
    <property type="match status" value="1"/>
</dbReference>
<protein>
    <recommendedName>
        <fullName evidence="5">Probable cysteine desulfurase</fullName>
        <ecNumber evidence="4">2.8.1.7</ecNumber>
    </recommendedName>
</protein>
<keyword evidence="7" id="KW-0663">Pyridoxal phosphate</keyword>
<keyword evidence="11" id="KW-1185">Reference proteome</keyword>
<keyword evidence="6 10" id="KW-0808">Transferase</keyword>
<dbReference type="CDD" id="cd06453">
    <property type="entry name" value="SufS_like"/>
    <property type="match status" value="1"/>
</dbReference>
<dbReference type="GO" id="GO:0030170">
    <property type="term" value="F:pyridoxal phosphate binding"/>
    <property type="evidence" value="ECO:0007669"/>
    <property type="project" value="InterPro"/>
</dbReference>
<dbReference type="SUPFAM" id="SSF53383">
    <property type="entry name" value="PLP-dependent transferases"/>
    <property type="match status" value="1"/>
</dbReference>
<comment type="function">
    <text evidence="2">Catalyzes the removal of elemental sulfur and selenium atoms from L-cysteine, L-cystine, L-selenocysteine, and L-selenocystine to produce L-alanine.</text>
</comment>
<evidence type="ECO:0000313" key="11">
    <source>
        <dbReference type="Proteomes" id="UP000231701"/>
    </source>
</evidence>
<name>A0A2K8KV16_MARES</name>
<dbReference type="AlphaFoldDB" id="A0A2K8KV16"/>
<dbReference type="EC" id="2.8.1.7" evidence="4"/>
<dbReference type="InterPro" id="IPR015421">
    <property type="entry name" value="PyrdxlP-dep_Trfase_major"/>
</dbReference>
<evidence type="ECO:0000256" key="1">
    <source>
        <dbReference type="ARBA" id="ARBA00001933"/>
    </source>
</evidence>
<comment type="cofactor">
    <cofactor evidence="1">
        <name>pyridoxal 5'-phosphate</name>
        <dbReference type="ChEBI" id="CHEBI:597326"/>
    </cofactor>
</comment>
<evidence type="ECO:0000256" key="2">
    <source>
        <dbReference type="ARBA" id="ARBA00002824"/>
    </source>
</evidence>
<dbReference type="Gene3D" id="3.40.640.10">
    <property type="entry name" value="Type I PLP-dependent aspartate aminotransferase-like (Major domain)"/>
    <property type="match status" value="1"/>
</dbReference>
<evidence type="ECO:0000256" key="7">
    <source>
        <dbReference type="ARBA" id="ARBA00022898"/>
    </source>
</evidence>
<evidence type="ECO:0000313" key="10">
    <source>
        <dbReference type="EMBL" id="ATX78543.1"/>
    </source>
</evidence>
<dbReference type="InterPro" id="IPR015422">
    <property type="entry name" value="PyrdxlP-dep_Trfase_small"/>
</dbReference>
<dbReference type="PANTHER" id="PTHR43586">
    <property type="entry name" value="CYSTEINE DESULFURASE"/>
    <property type="match status" value="1"/>
</dbReference>
<evidence type="ECO:0000256" key="3">
    <source>
        <dbReference type="ARBA" id="ARBA00010447"/>
    </source>
</evidence>
<dbReference type="OrthoDB" id="5288317at2"/>
<dbReference type="PANTHER" id="PTHR43586:SF8">
    <property type="entry name" value="CYSTEINE DESULFURASE 1, CHLOROPLASTIC"/>
    <property type="match status" value="1"/>
</dbReference>
<comment type="catalytic activity">
    <reaction evidence="8">
        <text>(sulfur carrier)-H + L-cysteine = (sulfur carrier)-SH + L-alanine</text>
        <dbReference type="Rhea" id="RHEA:43892"/>
        <dbReference type="Rhea" id="RHEA-COMP:14737"/>
        <dbReference type="Rhea" id="RHEA-COMP:14739"/>
        <dbReference type="ChEBI" id="CHEBI:29917"/>
        <dbReference type="ChEBI" id="CHEBI:35235"/>
        <dbReference type="ChEBI" id="CHEBI:57972"/>
        <dbReference type="ChEBI" id="CHEBI:64428"/>
        <dbReference type="EC" id="2.8.1.7"/>
    </reaction>
</comment>
<organism evidence="10 11">
    <name type="scientific">Mariprofundus aestuarium</name>
    <dbReference type="NCBI Taxonomy" id="1921086"/>
    <lineage>
        <taxon>Bacteria</taxon>
        <taxon>Pseudomonadati</taxon>
        <taxon>Pseudomonadota</taxon>
        <taxon>Candidatius Mariprofundia</taxon>
        <taxon>Mariprofundales</taxon>
        <taxon>Mariprofundaceae</taxon>
        <taxon>Mariprofundus</taxon>
    </lineage>
</organism>
<dbReference type="InterPro" id="IPR015424">
    <property type="entry name" value="PyrdxlP-dep_Trfase"/>
</dbReference>
<dbReference type="RefSeq" id="WP_100276542.1">
    <property type="nucleotide sequence ID" value="NZ_CP018799.1"/>
</dbReference>
<dbReference type="Gene3D" id="3.90.1150.10">
    <property type="entry name" value="Aspartate Aminotransferase, domain 1"/>
    <property type="match status" value="1"/>
</dbReference>
<dbReference type="InterPro" id="IPR016454">
    <property type="entry name" value="Cysteine_dSase"/>
</dbReference>
<dbReference type="InterPro" id="IPR010970">
    <property type="entry name" value="Cys_dSase_SufS"/>
</dbReference>
<feature type="domain" description="Aminotransferase class V" evidence="9">
    <location>
        <begin position="25"/>
        <end position="394"/>
    </location>
</feature>
<accession>A0A2K8KV16</accession>
<evidence type="ECO:0000259" key="9">
    <source>
        <dbReference type="Pfam" id="PF00266"/>
    </source>
</evidence>
<evidence type="ECO:0000256" key="4">
    <source>
        <dbReference type="ARBA" id="ARBA00012239"/>
    </source>
</evidence>
<dbReference type="InterPro" id="IPR000192">
    <property type="entry name" value="Aminotrans_V_dom"/>
</dbReference>
<reference evidence="10 11" key="1">
    <citation type="submission" date="2016-12" db="EMBL/GenBank/DDBJ databases">
        <title>Isolation and genomic insights into novel planktonic Zetaproteobacteria from stratified waters of the Chesapeake Bay.</title>
        <authorList>
            <person name="McAllister S.M."/>
            <person name="Kato S."/>
            <person name="Chan C.S."/>
            <person name="Chiu B.K."/>
            <person name="Field E.K."/>
        </authorList>
    </citation>
    <scope>NUCLEOTIDE SEQUENCE [LARGE SCALE GENOMIC DNA]</scope>
    <source>
        <strain evidence="10 11">CP-5</strain>
    </source>
</reference>
<dbReference type="NCBIfam" id="TIGR01979">
    <property type="entry name" value="sufS"/>
    <property type="match status" value="1"/>
</dbReference>
<gene>
    <name evidence="10" type="ORF">Ga0123461_0090</name>
</gene>
<dbReference type="Proteomes" id="UP000231701">
    <property type="component" value="Chromosome"/>
</dbReference>
<evidence type="ECO:0000256" key="5">
    <source>
        <dbReference type="ARBA" id="ARBA00021850"/>
    </source>
</evidence>
<dbReference type="EMBL" id="CP018799">
    <property type="protein sequence ID" value="ATX78543.1"/>
    <property type="molecule type" value="Genomic_DNA"/>
</dbReference>
<dbReference type="GO" id="GO:0006534">
    <property type="term" value="P:cysteine metabolic process"/>
    <property type="evidence" value="ECO:0007669"/>
    <property type="project" value="InterPro"/>
</dbReference>
<comment type="similarity">
    <text evidence="3">Belongs to the class-V pyridoxal-phosphate-dependent aminotransferase family. Csd subfamily.</text>
</comment>
<dbReference type="GO" id="GO:0016829">
    <property type="term" value="F:lyase activity"/>
    <property type="evidence" value="ECO:0007669"/>
    <property type="project" value="UniProtKB-KW"/>
</dbReference>
<evidence type="ECO:0000256" key="8">
    <source>
        <dbReference type="ARBA" id="ARBA00050776"/>
    </source>
</evidence>
<dbReference type="KEGG" id="maes:Ga0123461_0090"/>
<sequence>MSMDLNAVRADFPILSQQVYGKPLVYLDNAATTQKPQSVIDAITHYYERDNANVHRGVHALSERATAAYEGARKTIAEFFNTRSVREVIFTRGTTEAINLVAHSWGGYNVRAGDEVLITHMEHHSNIVPWQMLCEHVGATLKVIPINEKGELIMESLDELLSERTKLVGVVHMSNALGTINPVAEIIERAHAVGAKVLVDGAQAAAHLPVDVQALDADFYVTSAHKMYGPTGIGVLVAKESLLQAMPPYQSGGDMIRMVTFEKTEYNDLPYKFEAGTPNISGAIGFGRAIEYIQEIGFDAIQKREKELLAYSTAKAEAFEGLRQIGTAKEKACVLSFVLNGVHPHDLGTILDREGVAIRAGHHCAMPVMDFFKVPATARASFSIYNTEAEVDALFAALKKAQEIFG</sequence>
<keyword evidence="10" id="KW-0456">Lyase</keyword>
<proteinExistence type="inferred from homology"/>
<dbReference type="PIRSF" id="PIRSF005572">
    <property type="entry name" value="NifS"/>
    <property type="match status" value="1"/>
</dbReference>
<dbReference type="GO" id="GO:0031071">
    <property type="term" value="F:cysteine desulfurase activity"/>
    <property type="evidence" value="ECO:0007669"/>
    <property type="project" value="UniProtKB-EC"/>
</dbReference>
<evidence type="ECO:0000256" key="6">
    <source>
        <dbReference type="ARBA" id="ARBA00022679"/>
    </source>
</evidence>